<dbReference type="GO" id="GO:0046930">
    <property type="term" value="C:pore complex"/>
    <property type="evidence" value="ECO:0007669"/>
    <property type="project" value="UniProtKB-KW"/>
</dbReference>
<dbReference type="InterPro" id="IPR001702">
    <property type="entry name" value="Porin_Gram-ve"/>
</dbReference>
<proteinExistence type="predicted"/>
<evidence type="ECO:0000256" key="1">
    <source>
        <dbReference type="ARBA" id="ARBA00004571"/>
    </source>
</evidence>
<keyword evidence="7" id="KW-0406">Ion transport</keyword>
<comment type="subunit">
    <text evidence="2">Homotrimer.</text>
</comment>
<keyword evidence="8" id="KW-0626">Porin</keyword>
<protein>
    <submittedName>
        <fullName evidence="13">Porin</fullName>
    </submittedName>
</protein>
<evidence type="ECO:0000256" key="7">
    <source>
        <dbReference type="ARBA" id="ARBA00023065"/>
    </source>
</evidence>
<dbReference type="RefSeq" id="WP_173766319.1">
    <property type="nucleotide sequence ID" value="NZ_CP048836.1"/>
</dbReference>
<evidence type="ECO:0000313" key="14">
    <source>
        <dbReference type="Proteomes" id="UP000501991"/>
    </source>
</evidence>
<evidence type="ECO:0000256" key="5">
    <source>
        <dbReference type="ARBA" id="ARBA00022692"/>
    </source>
</evidence>
<dbReference type="PANTHER" id="PTHR34501:SF9">
    <property type="entry name" value="MAJOR OUTER MEMBRANE PROTEIN P.IA"/>
    <property type="match status" value="1"/>
</dbReference>
<evidence type="ECO:0000256" key="11">
    <source>
        <dbReference type="SAM" id="SignalP"/>
    </source>
</evidence>
<dbReference type="InterPro" id="IPR033900">
    <property type="entry name" value="Gram_neg_porin_domain"/>
</dbReference>
<keyword evidence="6 11" id="KW-0732">Signal</keyword>
<dbReference type="PRINTS" id="PR00184">
    <property type="entry name" value="NEISSPPORIN"/>
</dbReference>
<dbReference type="InterPro" id="IPR023614">
    <property type="entry name" value="Porin_dom_sf"/>
</dbReference>
<dbReference type="AlphaFoldDB" id="A0A6C1B6V9"/>
<dbReference type="InterPro" id="IPR002299">
    <property type="entry name" value="Porin_Neis"/>
</dbReference>
<feature type="signal peptide" evidence="11">
    <location>
        <begin position="1"/>
        <end position="20"/>
    </location>
</feature>
<organism evidence="13 14">
    <name type="scientific">Nitrogeniibacter mangrovi</name>
    <dbReference type="NCBI Taxonomy" id="2016596"/>
    <lineage>
        <taxon>Bacteria</taxon>
        <taxon>Pseudomonadati</taxon>
        <taxon>Pseudomonadota</taxon>
        <taxon>Betaproteobacteria</taxon>
        <taxon>Rhodocyclales</taxon>
        <taxon>Zoogloeaceae</taxon>
        <taxon>Nitrogeniibacter</taxon>
    </lineage>
</organism>
<keyword evidence="9" id="KW-0472">Membrane</keyword>
<dbReference type="PANTHER" id="PTHR34501">
    <property type="entry name" value="PROTEIN YDDL-RELATED"/>
    <property type="match status" value="1"/>
</dbReference>
<dbReference type="GO" id="GO:0009279">
    <property type="term" value="C:cell outer membrane"/>
    <property type="evidence" value="ECO:0007669"/>
    <property type="project" value="UniProtKB-SubCell"/>
</dbReference>
<dbReference type="PRINTS" id="PR00182">
    <property type="entry name" value="ECOLNEIPORIN"/>
</dbReference>
<dbReference type="KEGG" id="azq:G3580_13510"/>
<dbReference type="SUPFAM" id="SSF56935">
    <property type="entry name" value="Porins"/>
    <property type="match status" value="1"/>
</dbReference>
<evidence type="ECO:0000256" key="6">
    <source>
        <dbReference type="ARBA" id="ARBA00022729"/>
    </source>
</evidence>
<dbReference type="EMBL" id="CP048836">
    <property type="protein sequence ID" value="QID18555.1"/>
    <property type="molecule type" value="Genomic_DNA"/>
</dbReference>
<dbReference type="Proteomes" id="UP000501991">
    <property type="component" value="Chromosome"/>
</dbReference>
<keyword evidence="4" id="KW-1134">Transmembrane beta strand</keyword>
<evidence type="ECO:0000256" key="9">
    <source>
        <dbReference type="ARBA" id="ARBA00023136"/>
    </source>
</evidence>
<dbReference type="Gene3D" id="2.40.160.10">
    <property type="entry name" value="Porin"/>
    <property type="match status" value="1"/>
</dbReference>
<evidence type="ECO:0000256" key="3">
    <source>
        <dbReference type="ARBA" id="ARBA00022448"/>
    </source>
</evidence>
<keyword evidence="14" id="KW-1185">Reference proteome</keyword>
<gene>
    <name evidence="13" type="ORF">G3580_13510</name>
</gene>
<evidence type="ECO:0000256" key="10">
    <source>
        <dbReference type="ARBA" id="ARBA00023237"/>
    </source>
</evidence>
<reference evidence="13 14" key="1">
    <citation type="submission" date="2020-02" db="EMBL/GenBank/DDBJ databases">
        <title>Nitrogenibacter mangrovi gen. nov., sp. nov. isolated from mangrove sediment, a denitrifying betaproteobacterium.</title>
        <authorList>
            <person name="Liao H."/>
            <person name="Tian Y."/>
        </authorList>
    </citation>
    <scope>NUCLEOTIDE SEQUENCE [LARGE SCALE GENOMIC DNA]</scope>
    <source>
        <strain evidence="13 14">M9-3-2</strain>
    </source>
</reference>
<sequence>MQKKLIALAVAGLMAAPAFAQSNVTIYGRIDYGFMSRTGTSGGVKNALTDPASASYNPAATDGKTEFASGMEGGSRLGFKGAEDLGNGLKAIFELEFGSIANDTNGGLNGSRHAYVGLTGGFGTVVGGRLDGVRYGVFNKYDPFAGGGMGNFTQVTGQVDRADNAVAYISPSFGGFSVVAAYSSNIGASNGLGFAGLAQGQEHDGNRGDLRLNTIMLTYANGPISANLDWERVYAQGGKTVNLNTVAAPIYFDKEVVTTIAGAYDFGVVKVSALYDINKVKATGAGTVADYRSWFLGAKAPIGSNVVLKAVYGQTKDREVNKSKTKKFGIGADYLLSKRTNFYVDYGTIRNDDNAAVTISPAANAYGATGKGYGTRGFDLGIAHKF</sequence>
<dbReference type="GO" id="GO:0034220">
    <property type="term" value="P:monoatomic ion transmembrane transport"/>
    <property type="evidence" value="ECO:0007669"/>
    <property type="project" value="InterPro"/>
</dbReference>
<evidence type="ECO:0000313" key="13">
    <source>
        <dbReference type="EMBL" id="QID18555.1"/>
    </source>
</evidence>
<dbReference type="GO" id="GO:0015288">
    <property type="term" value="F:porin activity"/>
    <property type="evidence" value="ECO:0007669"/>
    <property type="project" value="UniProtKB-KW"/>
</dbReference>
<comment type="subcellular location">
    <subcellularLocation>
        <location evidence="1">Cell outer membrane</location>
        <topology evidence="1">Multi-pass membrane protein</topology>
    </subcellularLocation>
</comment>
<feature type="chain" id="PRO_5025645581" evidence="11">
    <location>
        <begin position="21"/>
        <end position="386"/>
    </location>
</feature>
<feature type="domain" description="Porin" evidence="12">
    <location>
        <begin position="7"/>
        <end position="354"/>
    </location>
</feature>
<keyword evidence="5" id="KW-0812">Transmembrane</keyword>
<dbReference type="CDD" id="cd00342">
    <property type="entry name" value="gram_neg_porins"/>
    <property type="match status" value="1"/>
</dbReference>
<evidence type="ECO:0000256" key="2">
    <source>
        <dbReference type="ARBA" id="ARBA00011233"/>
    </source>
</evidence>
<evidence type="ECO:0000259" key="12">
    <source>
        <dbReference type="Pfam" id="PF13609"/>
    </source>
</evidence>
<keyword evidence="3" id="KW-0813">Transport</keyword>
<dbReference type="InterPro" id="IPR050298">
    <property type="entry name" value="Gram-neg_bact_OMP"/>
</dbReference>
<evidence type="ECO:0000256" key="8">
    <source>
        <dbReference type="ARBA" id="ARBA00023114"/>
    </source>
</evidence>
<keyword evidence="10" id="KW-0998">Cell outer membrane</keyword>
<evidence type="ECO:0000256" key="4">
    <source>
        <dbReference type="ARBA" id="ARBA00022452"/>
    </source>
</evidence>
<dbReference type="Pfam" id="PF13609">
    <property type="entry name" value="Porin_4"/>
    <property type="match status" value="1"/>
</dbReference>
<name>A0A6C1B6V9_9RHOO</name>
<accession>A0A6C1B6V9</accession>